<evidence type="ECO:0000313" key="3">
    <source>
        <dbReference type="EMBL" id="MCM2373092.1"/>
    </source>
</evidence>
<feature type="region of interest" description="Disordered" evidence="1">
    <location>
        <begin position="342"/>
        <end position="361"/>
    </location>
</feature>
<sequence length="483" mass="51022">MDRDKPRENRQCRRVSKKRIWLASLIDSNLLKLGAGVTVGIASCGLVGASALAADARPAVSSKQVSAGVVRSNPYVAPTSPSGGLFATGLSATHVAQTSDLQYSELRLKSIGTAVGLVPIGNPRSVSPTIEITKPHPSKIRVNPMAGGSPELIDQPVLALDESPENSSNHPRILSIRRNDGAPAADKIPVEMPDDAVASSAGPQWGIPHVVQTPVPAAVPEASEPEAVVLEATKPEARMPGLAAAPSSSEAATTDEPVFFSFSDLAESTDTEASESEANADQFAAESVKTPADSGGFFIPPPPKDNSRVVAQATKAKAPEDGTRSNPFAAELEPLPLLPEPSRQWVASSPSSASAQKYPNRHRRHVEVAAPPMIPIARNGKTGTVSAAPIVPARLAGFTMPKPAEAEESVMPQQTVTPVAKAPESALMREIRETHPTARVSMAEVKDKVIVRGICRTREQAIEIIRLIRSHHLVPVDDQLVIR</sequence>
<evidence type="ECO:0000313" key="4">
    <source>
        <dbReference type="Proteomes" id="UP001202961"/>
    </source>
</evidence>
<organism evidence="3 4">
    <name type="scientific">Aporhodopirellula aestuarii</name>
    <dbReference type="NCBI Taxonomy" id="2950107"/>
    <lineage>
        <taxon>Bacteria</taxon>
        <taxon>Pseudomonadati</taxon>
        <taxon>Planctomycetota</taxon>
        <taxon>Planctomycetia</taxon>
        <taxon>Pirellulales</taxon>
        <taxon>Pirellulaceae</taxon>
        <taxon>Aporhodopirellula</taxon>
    </lineage>
</organism>
<dbReference type="EMBL" id="JAMQBK010000060">
    <property type="protein sequence ID" value="MCM2373092.1"/>
    <property type="molecule type" value="Genomic_DNA"/>
</dbReference>
<protein>
    <recommendedName>
        <fullName evidence="5">BON domain-containing protein</fullName>
    </recommendedName>
</protein>
<feature type="transmembrane region" description="Helical" evidence="2">
    <location>
        <begin position="20"/>
        <end position="42"/>
    </location>
</feature>
<evidence type="ECO:0000256" key="2">
    <source>
        <dbReference type="SAM" id="Phobius"/>
    </source>
</evidence>
<dbReference type="Proteomes" id="UP001202961">
    <property type="component" value="Unassembled WGS sequence"/>
</dbReference>
<accession>A0ABT0U818</accession>
<dbReference type="RefSeq" id="WP_250930725.1">
    <property type="nucleotide sequence ID" value="NZ_JAMQBK010000060.1"/>
</dbReference>
<reference evidence="3 4" key="1">
    <citation type="journal article" date="2022" name="Syst. Appl. Microbiol.">
        <title>Rhodopirellula aestuarii sp. nov., a novel member of the genus Rhodopirellula isolated from brackish sediments collected in the Tagus River estuary, Portugal.</title>
        <authorList>
            <person name="Vitorino I.R."/>
            <person name="Klimek D."/>
            <person name="Calusinska M."/>
            <person name="Lobo-da-Cunha A."/>
            <person name="Vasconcelos V."/>
            <person name="Lage O.M."/>
        </authorList>
    </citation>
    <scope>NUCLEOTIDE SEQUENCE [LARGE SCALE GENOMIC DNA]</scope>
    <source>
        <strain evidence="3 4">ICT_H3.1</strain>
    </source>
</reference>
<keyword evidence="2" id="KW-1133">Transmembrane helix</keyword>
<keyword evidence="2" id="KW-0472">Membrane</keyword>
<proteinExistence type="predicted"/>
<keyword evidence="2" id="KW-0812">Transmembrane</keyword>
<keyword evidence="4" id="KW-1185">Reference proteome</keyword>
<evidence type="ECO:0000256" key="1">
    <source>
        <dbReference type="SAM" id="MobiDB-lite"/>
    </source>
</evidence>
<name>A0ABT0U818_9BACT</name>
<comment type="caution">
    <text evidence="3">The sequence shown here is derived from an EMBL/GenBank/DDBJ whole genome shotgun (WGS) entry which is preliminary data.</text>
</comment>
<gene>
    <name evidence="3" type="ORF">NB063_20985</name>
</gene>
<feature type="compositionally biased region" description="Polar residues" evidence="1">
    <location>
        <begin position="345"/>
        <end position="357"/>
    </location>
</feature>
<evidence type="ECO:0008006" key="5">
    <source>
        <dbReference type="Google" id="ProtNLM"/>
    </source>
</evidence>